<dbReference type="Proteomes" id="UP001176846">
    <property type="component" value="Unassembled WGS sequence"/>
</dbReference>
<evidence type="ECO:0000313" key="9">
    <source>
        <dbReference type="Proteomes" id="UP000516181"/>
    </source>
</evidence>
<evidence type="ECO:0000313" key="7">
    <source>
        <dbReference type="Proteomes" id="UP000234412"/>
    </source>
</evidence>
<name>A0A0B7GGN8_KLEVA</name>
<evidence type="ECO:0000313" key="3">
    <source>
        <dbReference type="EMBL" id="MEC6059552.1"/>
    </source>
</evidence>
<dbReference type="KEGG" id="kvq:SP68_25855"/>
<organism evidence="4 7">
    <name type="scientific">Klebsiella variicola</name>
    <dbReference type="NCBI Taxonomy" id="244366"/>
    <lineage>
        <taxon>Bacteria</taxon>
        <taxon>Pseudomonadati</taxon>
        <taxon>Pseudomonadota</taxon>
        <taxon>Gammaproteobacteria</taxon>
        <taxon>Enterobacterales</taxon>
        <taxon>Enterobacteriaceae</taxon>
        <taxon>Klebsiella/Raoultella group</taxon>
        <taxon>Klebsiella</taxon>
        <taxon>Klebsiella pneumoniae complex</taxon>
    </lineage>
</organism>
<dbReference type="AlphaFoldDB" id="A0A0B7GGN8"/>
<feature type="chain" id="PRO_5015034872" evidence="1">
    <location>
        <begin position="22"/>
        <end position="91"/>
    </location>
</feature>
<dbReference type="EMBL" id="JARTTN020000001">
    <property type="protein sequence ID" value="MEC6059552.1"/>
    <property type="molecule type" value="Genomic_DNA"/>
</dbReference>
<reference evidence="6 8" key="3">
    <citation type="submission" date="2018-06" db="EMBL/GenBank/DDBJ databases">
        <authorList>
            <consortium name="Pathogen Informatics"/>
            <person name="Doyle S."/>
        </authorList>
    </citation>
    <scope>NUCLEOTIDE SEQUENCE [LARGE SCALE GENOMIC DNA]</scope>
    <source>
        <strain evidence="6 8">NCTC9177</strain>
    </source>
</reference>
<dbReference type="EMBL" id="CP060807">
    <property type="protein sequence ID" value="QNP24245.1"/>
    <property type="molecule type" value="Genomic_DNA"/>
</dbReference>
<dbReference type="EMBL" id="UGKR01000003">
    <property type="protein sequence ID" value="STS88054.1"/>
    <property type="molecule type" value="Genomic_DNA"/>
</dbReference>
<reference evidence="5 9" key="4">
    <citation type="submission" date="2020-08" db="EMBL/GenBank/DDBJ databases">
        <title>Complete genome sequence of Klebsiella pneumoniae KP2757.</title>
        <authorList>
            <person name="Zhang X."/>
        </authorList>
    </citation>
    <scope>NUCLEOTIDE SEQUENCE [LARGE SCALE GENOMIC DNA]</scope>
    <source>
        <strain evidence="5 9">KP2757</strain>
    </source>
</reference>
<sequence length="91" mass="9803">MKKPLIGILAFAYGLSLPLFAADTATLTLSGRVVSETCSTDIVNKQPQQRCGKNTYLIASQNSVTNARGVITRTVNLPDDASRKIIISSYD</sequence>
<reference evidence="3" key="6">
    <citation type="journal article" date="2023" name="Nat. Commun.">
        <title>Genomic dissection of endemic carbapenem resistance reveals metallo-beta-lactamase dissemination through clonal, plasmid and integron transfer.</title>
        <authorList>
            <person name="Macesic N."/>
            <person name="Hawkey J."/>
            <person name="Vezina B."/>
            <person name="Wisniewski J.A."/>
            <person name="Cottingham H."/>
            <person name="Blakeway L.V."/>
            <person name="Harshegyi T."/>
            <person name="Pragastis K."/>
            <person name="Badoordeen G.Z."/>
            <person name="Dennison A."/>
            <person name="Spelman D.W."/>
            <person name="Jenney A.W.J."/>
            <person name="Peleg A.Y."/>
        </authorList>
    </citation>
    <scope>NUCLEOTIDE SEQUENCE</scope>
    <source>
        <strain evidence="3">CPO071</strain>
    </source>
</reference>
<accession>A0A0B7GGN8</accession>
<evidence type="ECO:0000256" key="1">
    <source>
        <dbReference type="SAM" id="SignalP"/>
    </source>
</evidence>
<reference evidence="4 7" key="1">
    <citation type="submission" date="2017-11" db="EMBL/GenBank/DDBJ databases">
        <authorList>
            <person name="Han C.G."/>
        </authorList>
    </citation>
    <scope>NUCLEOTIDE SEQUENCE [LARGE SCALE GENOMIC DNA]</scope>
    <source>
        <strain evidence="4 7">A8</strain>
    </source>
</reference>
<reference evidence="2" key="5">
    <citation type="journal article" date="2022" name="J. Appl. Microbiol.">
        <title>PCR-based ORF typing of Klebsiella pneumoniae for rapid identification of global clones and transmission events.</title>
        <authorList>
            <person name="Nonogaki R."/>
            <person name="Iijima A."/>
            <person name="Kawamura K."/>
            <person name="Kayama S."/>
            <person name="Sugai M."/>
            <person name="Yagi T."/>
            <person name="Arakawa Y."/>
            <person name="Doi Y."/>
            <person name="Suzuki M."/>
        </authorList>
    </citation>
    <scope>NUCLEOTIDE SEQUENCE</scope>
    <source>
        <strain evidence="2">NUKP-37</strain>
    </source>
</reference>
<feature type="signal peptide" evidence="1">
    <location>
        <begin position="1"/>
        <end position="21"/>
    </location>
</feature>
<proteinExistence type="predicted"/>
<dbReference type="RefSeq" id="WP_012542998.1">
    <property type="nucleotide sequence ID" value="NC_011283.1"/>
</dbReference>
<dbReference type="Proteomes" id="UP001060507">
    <property type="component" value="Unassembled WGS sequence"/>
</dbReference>
<dbReference type="KEGG" id="kpe:KPK_4896"/>
<protein>
    <submittedName>
        <fullName evidence="4">DUF2574 domain-containing protein</fullName>
    </submittedName>
    <submittedName>
        <fullName evidence="3">DUF2574 family protein</fullName>
    </submittedName>
    <submittedName>
        <fullName evidence="2">Membrane protein</fullName>
    </submittedName>
</protein>
<keyword evidence="1" id="KW-0732">Signal</keyword>
<dbReference type="Pfam" id="PF10836">
    <property type="entry name" value="DUF2574"/>
    <property type="match status" value="1"/>
</dbReference>
<evidence type="ECO:0000313" key="5">
    <source>
        <dbReference type="EMBL" id="QNP24245.1"/>
    </source>
</evidence>
<reference evidence="3" key="7">
    <citation type="submission" date="2024-01" db="EMBL/GenBank/DDBJ databases">
        <authorList>
            <person name="Macesic N."/>
        </authorList>
    </citation>
    <scope>NUCLEOTIDE SEQUENCE</scope>
    <source>
        <strain evidence="3">CPO071</strain>
    </source>
</reference>
<dbReference type="Proteomes" id="UP000254545">
    <property type="component" value="Unassembled WGS sequence"/>
</dbReference>
<dbReference type="GeneID" id="93275256"/>
<dbReference type="EMBL" id="PIDP01000351">
    <property type="protein sequence ID" value="PLM94963.1"/>
    <property type="molecule type" value="Genomic_DNA"/>
</dbReference>
<dbReference type="InterPro" id="IPR020386">
    <property type="entry name" value="Uncharacterised_YehE"/>
</dbReference>
<evidence type="ECO:0000313" key="8">
    <source>
        <dbReference type="Proteomes" id="UP000254545"/>
    </source>
</evidence>
<dbReference type="Proteomes" id="UP000234412">
    <property type="component" value="Unassembled WGS sequence"/>
</dbReference>
<evidence type="ECO:0000313" key="4">
    <source>
        <dbReference type="EMBL" id="PLM94963.1"/>
    </source>
</evidence>
<evidence type="ECO:0000313" key="6">
    <source>
        <dbReference type="EMBL" id="STS88054.1"/>
    </source>
</evidence>
<gene>
    <name evidence="4" type="ORF">CWN47_12445</name>
    <name evidence="5" type="ORF">IAP99_23170</name>
    <name evidence="6" type="ORF">NCTC9177_01890</name>
    <name evidence="2" type="ORF">NUKP37_34780</name>
    <name evidence="3" type="ORF">QAB22_023910</name>
</gene>
<dbReference type="Proteomes" id="UP000516181">
    <property type="component" value="Chromosome"/>
</dbReference>
<dbReference type="EMBL" id="BQTA01000011">
    <property type="protein sequence ID" value="GKJ97452.1"/>
    <property type="molecule type" value="Genomic_DNA"/>
</dbReference>
<reference evidence="4 7" key="2">
    <citation type="submission" date="2018-01" db="EMBL/GenBank/DDBJ databases">
        <title>Genomic study of Klebsiella pneumoniae.</title>
        <authorList>
            <person name="Yang Y."/>
            <person name="Bicalho R."/>
        </authorList>
    </citation>
    <scope>NUCLEOTIDE SEQUENCE [LARGE SCALE GENOMIC DNA]</scope>
    <source>
        <strain evidence="4 7">A8</strain>
    </source>
</reference>
<evidence type="ECO:0000313" key="2">
    <source>
        <dbReference type="EMBL" id="GKJ97452.1"/>
    </source>
</evidence>